<name>A0ABX2B5Z7_9BACT</name>
<evidence type="ECO:0000313" key="3">
    <source>
        <dbReference type="Proteomes" id="UP000820977"/>
    </source>
</evidence>
<feature type="signal peptide" evidence="1">
    <location>
        <begin position="1"/>
        <end position="18"/>
    </location>
</feature>
<evidence type="ECO:0000313" key="2">
    <source>
        <dbReference type="EMBL" id="NPE26198.1"/>
    </source>
</evidence>
<keyword evidence="3" id="KW-1185">Reference proteome</keyword>
<protein>
    <submittedName>
        <fullName evidence="2">Uncharacterized protein</fullName>
    </submittedName>
</protein>
<dbReference type="EMBL" id="JABKKJ010000033">
    <property type="protein sequence ID" value="NPE26198.1"/>
    <property type="molecule type" value="Genomic_DNA"/>
</dbReference>
<comment type="caution">
    <text evidence="2">The sequence shown here is derived from an EMBL/GenBank/DDBJ whole genome shotgun (WGS) entry which is preliminary data.</text>
</comment>
<keyword evidence="1" id="KW-0732">Signal</keyword>
<dbReference type="RefSeq" id="WP_172345655.1">
    <property type="nucleotide sequence ID" value="NZ_CATJFF010000095.1"/>
</dbReference>
<gene>
    <name evidence="2" type="ORF">HPS54_11885</name>
</gene>
<organism evidence="2 3">
    <name type="scientific">Xylanibacter caecicola</name>
    <dbReference type="NCBI Taxonomy" id="2736294"/>
    <lineage>
        <taxon>Bacteria</taxon>
        <taxon>Pseudomonadati</taxon>
        <taxon>Bacteroidota</taxon>
        <taxon>Bacteroidia</taxon>
        <taxon>Bacteroidales</taxon>
        <taxon>Prevotellaceae</taxon>
        <taxon>Xylanibacter</taxon>
    </lineage>
</organism>
<evidence type="ECO:0000256" key="1">
    <source>
        <dbReference type="SAM" id="SignalP"/>
    </source>
</evidence>
<reference evidence="2 3" key="1">
    <citation type="submission" date="2020-05" db="EMBL/GenBank/DDBJ databases">
        <title>Distinct polysaccharide utilization as determinants for interspecies competition between intestinal Prevotella spp.</title>
        <authorList>
            <person name="Galvez E.J.C."/>
            <person name="Iljazovic A."/>
            <person name="Strowig T."/>
        </authorList>
    </citation>
    <scope>NUCLEOTIDE SEQUENCE [LARGE SCALE GENOMIC DNA]</scope>
    <source>
        <strain evidence="2 3">PCHR</strain>
    </source>
</reference>
<feature type="chain" id="PRO_5046876127" evidence="1">
    <location>
        <begin position="19"/>
        <end position="155"/>
    </location>
</feature>
<accession>A0ABX2B5Z7</accession>
<proteinExistence type="predicted"/>
<dbReference type="Proteomes" id="UP000820977">
    <property type="component" value="Unassembled WGS sequence"/>
</dbReference>
<sequence>MRNVFIMLCMLATIKMSAQVTMDTADSVVIDTVCTNSCLVDTVAYDVDLNSAVVSENGVAQISLDMCDSLMVSDVTDRYGVVYKDGKCGVYDIARHENVTDIEFDYLRYSHRIEMEIGFCSYFYWESGGSSGAVGIVEEDNHFMIITAPKEKDGE</sequence>